<evidence type="ECO:0000313" key="2">
    <source>
        <dbReference type="Proteomes" id="UP000272193"/>
    </source>
</evidence>
<organism evidence="1 2">
    <name type="scientific">Tibeticola sediminis</name>
    <dbReference type="NCBI Taxonomy" id="1917811"/>
    <lineage>
        <taxon>Bacteria</taxon>
        <taxon>Pseudomonadati</taxon>
        <taxon>Pseudomonadota</taxon>
        <taxon>Betaproteobacteria</taxon>
        <taxon>Burkholderiales</taxon>
        <taxon>Comamonadaceae</taxon>
        <taxon>Tibeticola</taxon>
    </lineage>
</organism>
<dbReference type="Proteomes" id="UP000272193">
    <property type="component" value="Unassembled WGS sequence"/>
</dbReference>
<protein>
    <submittedName>
        <fullName evidence="1">Uncharacterized protein</fullName>
    </submittedName>
</protein>
<dbReference type="AlphaFoldDB" id="A0A3N4TWA3"/>
<dbReference type="RefSeq" id="WP_124224233.1">
    <property type="nucleotide sequence ID" value="NZ_RKQL01000009.1"/>
</dbReference>
<keyword evidence="2" id="KW-1185">Reference proteome</keyword>
<reference evidence="1 2" key="1">
    <citation type="submission" date="2018-11" db="EMBL/GenBank/DDBJ databases">
        <title>Genomic Encyclopedia of Type Strains, Phase IV (KMG-IV): sequencing the most valuable type-strain genomes for metagenomic binning, comparative biology and taxonomic classification.</title>
        <authorList>
            <person name="Goeker M."/>
        </authorList>
    </citation>
    <scope>NUCLEOTIDE SEQUENCE [LARGE SCALE GENOMIC DNA]</scope>
    <source>
        <strain evidence="1 2">DSM 101684</strain>
    </source>
</reference>
<dbReference type="EMBL" id="RKQL01000009">
    <property type="protein sequence ID" value="RPE62833.1"/>
    <property type="molecule type" value="Genomic_DNA"/>
</dbReference>
<name>A0A3N4TWA3_9BURK</name>
<evidence type="ECO:0000313" key="1">
    <source>
        <dbReference type="EMBL" id="RPE62833.1"/>
    </source>
</evidence>
<proteinExistence type="predicted"/>
<comment type="caution">
    <text evidence="1">The sequence shown here is derived from an EMBL/GenBank/DDBJ whole genome shotgun (WGS) entry which is preliminary data.</text>
</comment>
<sequence>MSECEKTAARERLMAARRELAAQGTSTRAVGRERLLSICHWTYRWGWSAPAVLDLFGGSRRGLSARAVKAGKMEETATASGGALEDVPKKLLTLTDAGIAFVEKHIDESSLLEPEDALRINQANLRHDFLVQKATIKNLRFGKIIGYQTPKEIAEQSRKDEKIPDALWIMPDCRKLAIELELTAKFKRRLDDFVHGVVRALDGDPPRFDGFVIASDSKAILSRYKAAFKPGQQVARWERDKQSHWRISGWEEVPEWVQAKITWLLLSSQ</sequence>
<dbReference type="OrthoDB" id="8881771at2"/>
<gene>
    <name evidence="1" type="ORF">EDC62_2603</name>
</gene>
<accession>A0A3N4TWA3</accession>